<dbReference type="Pfam" id="PF00675">
    <property type="entry name" value="Peptidase_M16"/>
    <property type="match status" value="2"/>
</dbReference>
<feature type="domain" description="Peptidase M16 C-terminal" evidence="4">
    <location>
        <begin position="206"/>
        <end position="383"/>
    </location>
</feature>
<gene>
    <name evidence="5" type="ORF">FE240_01940</name>
</gene>
<dbReference type="AlphaFoldDB" id="A0A5J6WTH6"/>
<evidence type="ECO:0000259" key="3">
    <source>
        <dbReference type="Pfam" id="PF00675"/>
    </source>
</evidence>
<dbReference type="Pfam" id="PF05193">
    <property type="entry name" value="Peptidase_M16_C"/>
    <property type="match status" value="2"/>
</dbReference>
<evidence type="ECO:0000313" key="5">
    <source>
        <dbReference type="EMBL" id="QFI53574.1"/>
    </source>
</evidence>
<accession>A0A5J6WTH6</accession>
<dbReference type="InterPro" id="IPR011249">
    <property type="entry name" value="Metalloenz_LuxS/M16"/>
</dbReference>
<comment type="similarity">
    <text evidence="1">Belongs to the peptidase M16 family.</text>
</comment>
<dbReference type="InterPro" id="IPR050361">
    <property type="entry name" value="MPP/UQCRC_Complex"/>
</dbReference>
<feature type="domain" description="Peptidase M16 N-terminal" evidence="3">
    <location>
        <begin position="526"/>
        <end position="640"/>
    </location>
</feature>
<dbReference type="Proteomes" id="UP000594034">
    <property type="component" value="Chromosome"/>
</dbReference>
<dbReference type="EMBL" id="CP040449">
    <property type="protein sequence ID" value="QFI53574.1"/>
    <property type="molecule type" value="Genomic_DNA"/>
</dbReference>
<keyword evidence="6" id="KW-1185">Reference proteome</keyword>
<dbReference type="PANTHER" id="PTHR11851">
    <property type="entry name" value="METALLOPROTEASE"/>
    <property type="match status" value="1"/>
</dbReference>
<reference evidence="5 6" key="1">
    <citation type="submission" date="2019-05" db="EMBL/GenBank/DDBJ databases">
        <title>OXA-830, a novel chromosomally encoded expanded-spectrum class D beta-lactamase in Aeromonas simiae.</title>
        <authorList>
            <person name="Zhou W."/>
            <person name="Chen Q."/>
        </authorList>
    </citation>
    <scope>NUCLEOTIDE SEQUENCE [LARGE SCALE GENOMIC DNA]</scope>
    <source>
        <strain evidence="5 6">A6</strain>
    </source>
</reference>
<feature type="chain" id="PRO_5023906904" evidence="2">
    <location>
        <begin position="20"/>
        <end position="937"/>
    </location>
</feature>
<dbReference type="SUPFAM" id="SSF63411">
    <property type="entry name" value="LuxS/MPP-like metallohydrolase"/>
    <property type="match status" value="4"/>
</dbReference>
<evidence type="ECO:0000259" key="4">
    <source>
        <dbReference type="Pfam" id="PF05193"/>
    </source>
</evidence>
<dbReference type="Gene3D" id="3.30.830.10">
    <property type="entry name" value="Metalloenzyme, LuxS/M16 peptidase-like"/>
    <property type="match status" value="4"/>
</dbReference>
<sequence>MNRSLCVLTLALLATPVLAAPTLVAEQTKEPGKLSIPYQMYRLDNGLTVILAPDKSDPLVHLDVTYHVGSSRESVGKSGFAHFFEHMMFQGSKHVGDQEHMRIINEAGGTMNGTTNRDRTNYYETVPANQLEKVLWLEADRMGFLLDAVSQKKFEIQRATVKNERAQRVDNQPYGLVGEKVGEALYPRTHPYSWQPIGYVEDLDRVDVSDLKQFFLRWYGPNNATLTLGGDFEPKQALAWIEQYFGSIPRGPEVAEPVAQPVTLPATRYLTLEDKVHLPLLYISYPTVALGDPREPALDMFADVLGGSASSMLYQALVKSGKAVDAGASHYCEELACSLAIYAYPNPAADGSLKSLKAEVDKVVAQFAQRGVQQDDLEKAINKYRASAIWGMGSVQGKVSQLAMGQVFMQDPNYVFKSLAAIGKVTPAEVKQAYEQFIADKPAVVLSVVPKGKRQWQAATPNFTPAARELPDYSQHDSHLAARTVKDSFDRSKQPAAGPAVSVTVPATWKGKLDQEIEILGTRSDEIPAVSITIALPGGIRAEGKGELGLANLTAAMLEQGSERLNEAKLSDELQKLGSDISFSSAQYNNLITVSSLTDKLPQTLALVQELLFQPGFRDEDFARTKNQILQGMQQSRQQPAWMAGQAFRELIYGQQARLGQPNDGSLKDVETLTLADVKRFWQHYYNPANARIVVAGDVDQATIEQGLAFLTRWQGKAPELGSLKPTEPQAKPGIYLIDKPGAPQSVIRIGRRALPYDATGDYFAAGLMNFNLGGNFNSRINLNLREDKGYTYGASSGFSANRDAGVFAVGADVRADATVDAIRQVLKELEQYRKAGPSAKEMDYLRSAVTQQDALAYETLDQKAGFLLQMIMYQLGPDYVARQSEIIKGITPQALKAQAERWLDPSQMVIVVVGDRQALEKPLQELHLPVYPLPAP</sequence>
<feature type="domain" description="Peptidase M16 C-terminal" evidence="4">
    <location>
        <begin position="673"/>
        <end position="849"/>
    </location>
</feature>
<organism evidence="5 6">
    <name type="scientific">Aeromonas simiae</name>
    <dbReference type="NCBI Taxonomy" id="218936"/>
    <lineage>
        <taxon>Bacteria</taxon>
        <taxon>Pseudomonadati</taxon>
        <taxon>Pseudomonadota</taxon>
        <taxon>Gammaproteobacteria</taxon>
        <taxon>Aeromonadales</taxon>
        <taxon>Aeromonadaceae</taxon>
        <taxon>Aeromonas</taxon>
    </lineage>
</organism>
<proteinExistence type="inferred from homology"/>
<dbReference type="InterPro" id="IPR011765">
    <property type="entry name" value="Pept_M16_N"/>
</dbReference>
<dbReference type="GO" id="GO:0046872">
    <property type="term" value="F:metal ion binding"/>
    <property type="evidence" value="ECO:0007669"/>
    <property type="project" value="InterPro"/>
</dbReference>
<name>A0A5J6WTH6_9GAMM</name>
<dbReference type="RefSeq" id="WP_226798943.1">
    <property type="nucleotide sequence ID" value="NZ_CP040449.1"/>
</dbReference>
<dbReference type="InterPro" id="IPR007863">
    <property type="entry name" value="Peptidase_M16_C"/>
</dbReference>
<dbReference type="KEGG" id="asim:FE240_01940"/>
<evidence type="ECO:0000256" key="1">
    <source>
        <dbReference type="ARBA" id="ARBA00007261"/>
    </source>
</evidence>
<keyword evidence="2" id="KW-0732">Signal</keyword>
<feature type="signal peptide" evidence="2">
    <location>
        <begin position="1"/>
        <end position="19"/>
    </location>
</feature>
<evidence type="ECO:0000256" key="2">
    <source>
        <dbReference type="SAM" id="SignalP"/>
    </source>
</evidence>
<feature type="domain" description="Peptidase M16 N-terminal" evidence="3">
    <location>
        <begin position="49"/>
        <end position="185"/>
    </location>
</feature>
<protein>
    <submittedName>
        <fullName evidence="5">Insulinase family protein</fullName>
    </submittedName>
</protein>
<dbReference type="PANTHER" id="PTHR11851:SF49">
    <property type="entry name" value="MITOCHONDRIAL-PROCESSING PEPTIDASE SUBUNIT ALPHA"/>
    <property type="match status" value="1"/>
</dbReference>
<evidence type="ECO:0000313" key="6">
    <source>
        <dbReference type="Proteomes" id="UP000594034"/>
    </source>
</evidence>